<dbReference type="InterPro" id="IPR009057">
    <property type="entry name" value="Homeodomain-like_sf"/>
</dbReference>
<dbReference type="InterPro" id="IPR020449">
    <property type="entry name" value="Tscrpt_reg_AraC-type_HTH"/>
</dbReference>
<dbReference type="SMART" id="SM00342">
    <property type="entry name" value="HTH_ARAC"/>
    <property type="match status" value="1"/>
</dbReference>
<keyword evidence="1" id="KW-0805">Transcription regulation</keyword>
<dbReference type="PROSITE" id="PS00041">
    <property type="entry name" value="HTH_ARAC_FAMILY_1"/>
    <property type="match status" value="1"/>
</dbReference>
<dbReference type="PROSITE" id="PS01124">
    <property type="entry name" value="HTH_ARAC_FAMILY_2"/>
    <property type="match status" value="1"/>
</dbReference>
<reference evidence="5" key="1">
    <citation type="submission" date="2009-07" db="EMBL/GenBank/DDBJ databases">
        <authorList>
            <person name="Weinstock G."/>
            <person name="Sodergren E."/>
            <person name="Clifton S."/>
            <person name="Fulton L."/>
            <person name="Fulton B."/>
            <person name="Courtney L."/>
            <person name="Fronick C."/>
            <person name="Harrison M."/>
            <person name="Strong C."/>
            <person name="Farmer C."/>
            <person name="Delahaunty K."/>
            <person name="Markovic C."/>
            <person name="Hall O."/>
            <person name="Minx P."/>
            <person name="Tomlinson C."/>
            <person name="Mitreva M."/>
            <person name="Nelson J."/>
            <person name="Hou S."/>
            <person name="Wollam A."/>
            <person name="Pepin K.H."/>
            <person name="Johnson M."/>
            <person name="Bhonagiri V."/>
            <person name="Nash W.E."/>
            <person name="Warren W."/>
            <person name="Chinwalla A."/>
            <person name="Mardis E.R."/>
            <person name="Wilson R.K."/>
        </authorList>
    </citation>
    <scope>NUCLEOTIDE SEQUENCE [LARGE SCALE GENOMIC DNA]</scope>
    <source>
        <strain evidence="5">DSM 14469</strain>
    </source>
</reference>
<accession>C6LF57</accession>
<evidence type="ECO:0000256" key="2">
    <source>
        <dbReference type="ARBA" id="ARBA00023125"/>
    </source>
</evidence>
<dbReference type="Proteomes" id="UP000005561">
    <property type="component" value="Unassembled WGS sequence"/>
</dbReference>
<keyword evidence="3" id="KW-0804">Transcription</keyword>
<dbReference type="InterPro" id="IPR018060">
    <property type="entry name" value="HTH_AraC"/>
</dbReference>
<dbReference type="EMBL" id="ACCL02000009">
    <property type="protein sequence ID" value="EET60796.1"/>
    <property type="molecule type" value="Genomic_DNA"/>
</dbReference>
<dbReference type="GO" id="GO:0043565">
    <property type="term" value="F:sequence-specific DNA binding"/>
    <property type="evidence" value="ECO:0007669"/>
    <property type="project" value="InterPro"/>
</dbReference>
<dbReference type="PANTHER" id="PTHR43280">
    <property type="entry name" value="ARAC-FAMILY TRANSCRIPTIONAL REGULATOR"/>
    <property type="match status" value="1"/>
</dbReference>
<dbReference type="Gene3D" id="1.10.10.60">
    <property type="entry name" value="Homeodomain-like"/>
    <property type="match status" value="2"/>
</dbReference>
<evidence type="ECO:0000313" key="6">
    <source>
        <dbReference type="Proteomes" id="UP000005561"/>
    </source>
</evidence>
<evidence type="ECO:0000259" key="4">
    <source>
        <dbReference type="PROSITE" id="PS01124"/>
    </source>
</evidence>
<dbReference type="SUPFAM" id="SSF51215">
    <property type="entry name" value="Regulatory protein AraC"/>
    <property type="match status" value="1"/>
</dbReference>
<dbReference type="eggNOG" id="COG4977">
    <property type="taxonomic scope" value="Bacteria"/>
</dbReference>
<dbReference type="PANTHER" id="PTHR43280:SF28">
    <property type="entry name" value="HTH-TYPE TRANSCRIPTIONAL ACTIVATOR RHAS"/>
    <property type="match status" value="1"/>
</dbReference>
<organism evidence="5 6">
    <name type="scientific">Marvinbryantia formatexigens DSM 14469</name>
    <dbReference type="NCBI Taxonomy" id="478749"/>
    <lineage>
        <taxon>Bacteria</taxon>
        <taxon>Bacillati</taxon>
        <taxon>Bacillota</taxon>
        <taxon>Clostridia</taxon>
        <taxon>Lachnospirales</taxon>
        <taxon>Lachnospiraceae</taxon>
        <taxon>Marvinbryantia</taxon>
    </lineage>
</organism>
<keyword evidence="2" id="KW-0238">DNA-binding</keyword>
<dbReference type="InterPro" id="IPR037923">
    <property type="entry name" value="HTH-like"/>
</dbReference>
<dbReference type="SUPFAM" id="SSF46689">
    <property type="entry name" value="Homeodomain-like"/>
    <property type="match status" value="2"/>
</dbReference>
<dbReference type="Gene3D" id="2.60.120.10">
    <property type="entry name" value="Jelly Rolls"/>
    <property type="match status" value="1"/>
</dbReference>
<evidence type="ECO:0000256" key="1">
    <source>
        <dbReference type="ARBA" id="ARBA00023015"/>
    </source>
</evidence>
<proteinExistence type="predicted"/>
<gene>
    <name evidence="5" type="ORF">BRYFOR_07259</name>
</gene>
<dbReference type="InterPro" id="IPR018062">
    <property type="entry name" value="HTH_AraC-typ_CS"/>
</dbReference>
<keyword evidence="6" id="KW-1185">Reference proteome</keyword>
<name>C6LF57_9FIRM</name>
<comment type="caution">
    <text evidence="5">The sequence shown here is derived from an EMBL/GenBank/DDBJ whole genome shotgun (WGS) entry which is preliminary data.</text>
</comment>
<sequence length="309" mass="36186">MAETDCCLLEGERTMDAIYSNYAPTFLYVDKYRFAESWIYRESRIPYCMLRYICSGRAKFIVDGKEYIVKENDVFYIPQGSTLACSALEKIVFISVRFVDSIQIPGEDMLLKLWNIRQQYYCGAGTEMREWFEKMYQSAISRAMYKRLETCGYLNLICAGLARRSGASEEPEETVQSERITMESMINMKYIRKRVLASQKDTDPRVQMVVDYITLHPEENLTREKLCTMTGVSESTLRRLFKAEMGKSIYEFTKDTKMMYAAHLLMTTMESISEIGYRLGYESPSYFTRRFRENFGVSPQTYRKNSREA</sequence>
<feature type="domain" description="HTH araC/xylS-type" evidence="4">
    <location>
        <begin position="207"/>
        <end position="305"/>
    </location>
</feature>
<protein>
    <submittedName>
        <fullName evidence="5">Transcriptional regulator, AraC family</fullName>
    </submittedName>
</protein>
<dbReference type="STRING" id="168384.SAMN05660368_02325"/>
<dbReference type="Pfam" id="PF12833">
    <property type="entry name" value="HTH_18"/>
    <property type="match status" value="1"/>
</dbReference>
<evidence type="ECO:0000313" key="5">
    <source>
        <dbReference type="EMBL" id="EET60796.1"/>
    </source>
</evidence>
<dbReference type="GO" id="GO:0003700">
    <property type="term" value="F:DNA-binding transcription factor activity"/>
    <property type="evidence" value="ECO:0007669"/>
    <property type="project" value="InterPro"/>
</dbReference>
<dbReference type="AlphaFoldDB" id="C6LF57"/>
<dbReference type="InterPro" id="IPR014710">
    <property type="entry name" value="RmlC-like_jellyroll"/>
</dbReference>
<evidence type="ECO:0000256" key="3">
    <source>
        <dbReference type="ARBA" id="ARBA00023163"/>
    </source>
</evidence>
<dbReference type="PRINTS" id="PR00032">
    <property type="entry name" value="HTHARAC"/>
</dbReference>